<protein>
    <recommendedName>
        <fullName evidence="4">EGF-like domain-containing protein</fullName>
    </recommendedName>
</protein>
<feature type="compositionally biased region" description="Low complexity" evidence="1">
    <location>
        <begin position="502"/>
        <end position="525"/>
    </location>
</feature>
<evidence type="ECO:0000313" key="2">
    <source>
        <dbReference type="EMBL" id="KAL0490463.1"/>
    </source>
</evidence>
<evidence type="ECO:0008006" key="4">
    <source>
        <dbReference type="Google" id="ProtNLM"/>
    </source>
</evidence>
<proteinExistence type="predicted"/>
<comment type="caution">
    <text evidence="2">The sequence shown here is derived from an EMBL/GenBank/DDBJ whole genome shotgun (WGS) entry which is preliminary data.</text>
</comment>
<evidence type="ECO:0000256" key="1">
    <source>
        <dbReference type="SAM" id="MobiDB-lite"/>
    </source>
</evidence>
<name>A0AAW2ZNC3_9EUKA</name>
<feature type="compositionally biased region" description="Polar residues" evidence="1">
    <location>
        <begin position="424"/>
        <end position="455"/>
    </location>
</feature>
<feature type="region of interest" description="Disordered" evidence="1">
    <location>
        <begin position="393"/>
        <end position="455"/>
    </location>
</feature>
<accession>A0AAW2ZNC3</accession>
<dbReference type="Proteomes" id="UP001431209">
    <property type="component" value="Unassembled WGS sequence"/>
</dbReference>
<keyword evidence="3" id="KW-1185">Reference proteome</keyword>
<evidence type="ECO:0000313" key="3">
    <source>
        <dbReference type="Proteomes" id="UP001431209"/>
    </source>
</evidence>
<reference evidence="2 3" key="1">
    <citation type="submission" date="2024-03" db="EMBL/GenBank/DDBJ databases">
        <title>The Acrasis kona genome and developmental transcriptomes reveal deep origins of eukaryotic multicellular pathways.</title>
        <authorList>
            <person name="Sheikh S."/>
            <person name="Fu C.-J."/>
            <person name="Brown M.W."/>
            <person name="Baldauf S.L."/>
        </authorList>
    </citation>
    <scope>NUCLEOTIDE SEQUENCE [LARGE SCALE GENOMIC DNA]</scope>
    <source>
        <strain evidence="2 3">ATCC MYA-3509</strain>
    </source>
</reference>
<dbReference type="Gene3D" id="2.10.25.10">
    <property type="entry name" value="Laminin"/>
    <property type="match status" value="1"/>
</dbReference>
<dbReference type="AlphaFoldDB" id="A0AAW2ZNC3"/>
<sequence>MSQLNFPLSSLSGASFSKVEVRVAPESCVGGQYVNLKANSFASTYSFSESDVVSGSTRSPNPPFGYSCNIEVSNTAIGTPITFNSDCSQSSALDVTSLVRAALQANNHNLVIQFNIGLNDYQNQKFCYTQGNLNGQVCGLTVKSAKSGATSFSLLVTPTATSSPTTCPTCPCGEENLSGDNNALPARKTQSGCPVCKQCPSTASPTTTQPTVQLTPRPTSNCASTLFNTQDINIGSSPGGTSCGTRAQYTLQLATTRGPFFVGFDLDRSKGSVSSAQLIVQGTSCTEPLQTQLYVSRTNPGFMISNLPDGGINNQCPFDQNTFAAVVVPLDANCKSQAIDVKDAINAALANNSNQLVVNVGVGGSGSITVNGNSQQQKSFSIMVSYNTCSTTSAPTQSMTPSTTPSPSSSSQPTTVLPICLPTPINNNLSGDNNASPARRTQTSSSCNANLSGDNNASPARLLRSAVCSGKGGCVNGVCVCNVGFRGENCEEQFCIPATSSPTTTNVPTTTRPITTTTSVTKTPTQNESGEDNSKESANTATTIVAGAVGAAAIAAAML</sequence>
<feature type="region of interest" description="Disordered" evidence="1">
    <location>
        <begin position="502"/>
        <end position="538"/>
    </location>
</feature>
<feature type="compositionally biased region" description="Low complexity" evidence="1">
    <location>
        <begin position="393"/>
        <end position="415"/>
    </location>
</feature>
<dbReference type="EMBL" id="JAOPGA020001688">
    <property type="protein sequence ID" value="KAL0490463.1"/>
    <property type="molecule type" value="Genomic_DNA"/>
</dbReference>
<organism evidence="2 3">
    <name type="scientific">Acrasis kona</name>
    <dbReference type="NCBI Taxonomy" id="1008807"/>
    <lineage>
        <taxon>Eukaryota</taxon>
        <taxon>Discoba</taxon>
        <taxon>Heterolobosea</taxon>
        <taxon>Tetramitia</taxon>
        <taxon>Eutetramitia</taxon>
        <taxon>Acrasidae</taxon>
        <taxon>Acrasis</taxon>
    </lineage>
</organism>
<gene>
    <name evidence="2" type="ORF">AKO1_009557</name>
</gene>